<accession>A0ABW5DTT8</accession>
<name>A0ABW5DTT8_9PROT</name>
<dbReference type="PIRSF" id="PIRSF028304">
    <property type="entry name" value="UCP028304"/>
    <property type="match status" value="1"/>
</dbReference>
<proteinExistence type="predicted"/>
<dbReference type="Pfam" id="PF05947">
    <property type="entry name" value="T6SS_TssF"/>
    <property type="match status" value="1"/>
</dbReference>
<organism evidence="1 2">
    <name type="scientific">Lacibacterium aquatile</name>
    <dbReference type="NCBI Taxonomy" id="1168082"/>
    <lineage>
        <taxon>Bacteria</taxon>
        <taxon>Pseudomonadati</taxon>
        <taxon>Pseudomonadota</taxon>
        <taxon>Alphaproteobacteria</taxon>
        <taxon>Rhodospirillales</taxon>
        <taxon>Rhodospirillaceae</taxon>
    </lineage>
</organism>
<dbReference type="EMBL" id="JBHUIP010000013">
    <property type="protein sequence ID" value="MFD2264260.1"/>
    <property type="molecule type" value="Genomic_DNA"/>
</dbReference>
<evidence type="ECO:0000313" key="1">
    <source>
        <dbReference type="EMBL" id="MFD2264260.1"/>
    </source>
</evidence>
<comment type="caution">
    <text evidence="1">The sequence shown here is derived from an EMBL/GenBank/DDBJ whole genome shotgun (WGS) entry which is preliminary data.</text>
</comment>
<dbReference type="Proteomes" id="UP001597295">
    <property type="component" value="Unassembled WGS sequence"/>
</dbReference>
<sequence>MAAERDELLEHFQRELGFLRRAGVDFARTYPKIAARLELGPDGSADPHVERLIESFAYLTGRVQRNLDAEFPRLTEALFQILYPQLAAPIPAMGIARFELDPAKAGASAGETVERGTALFALSEDGNRCRFQSAYPVTFWPVTVAEADIRGTDRYEFLDHDTAAAVLRLKLTGPADGFLGLAGRKLRFYLSGEPVGALAALELLRTAADRVAFCTPDGKVRVRPIDEALHPVGFEEQESVLPYPEHAHPAYRLLQEYFVFPDKFRFLDLAFPVDIPATEEVEVLFLLTYAPSRGLSISPELFALGCTPIINLFTKTAEPLRLDRRRSEYRVVPDGRLDRVTEVHSITSVIGNALTGDKRSEYRPYFSIDHAWENGETNSYWSARRVPTDRREAPGSDIWLSFVDLDLQPQEPAERTIMVTCLCTNRLLAEQVPTGALLQIEQPAPVTRILVETRPTQPRQPALGGDTAWRLVSHLSLNYLSMSAGAERRNIGGKDIDRKAAEAADREERELGLKALQEILRLHAPSLDAASEKQIQGIRDLRVERVTRRVVNRGRAAVARGLGVTMDVDERQFVGGSAFLLGSVVERFLGLYAGVNAFTQLTLTSQQRSGNWFKWPTRIGDKPLV</sequence>
<dbReference type="InterPro" id="IPR010272">
    <property type="entry name" value="T6SS_TssF"/>
</dbReference>
<gene>
    <name evidence="1" type="primary">tssF</name>
    <name evidence="1" type="ORF">ACFSM5_15260</name>
</gene>
<dbReference type="RefSeq" id="WP_379877331.1">
    <property type="nucleotide sequence ID" value="NZ_JBHUIP010000013.1"/>
</dbReference>
<dbReference type="PANTHER" id="PTHR35370">
    <property type="entry name" value="CYTOPLASMIC PROTEIN-RELATED-RELATED"/>
    <property type="match status" value="1"/>
</dbReference>
<dbReference type="PANTHER" id="PTHR35370:SF1">
    <property type="entry name" value="TYPE VI SECRETION SYSTEM COMPONENT TSSF1"/>
    <property type="match status" value="1"/>
</dbReference>
<protein>
    <submittedName>
        <fullName evidence="1">Type VI secretion system baseplate subunit TssF</fullName>
    </submittedName>
</protein>
<evidence type="ECO:0000313" key="2">
    <source>
        <dbReference type="Proteomes" id="UP001597295"/>
    </source>
</evidence>
<keyword evidence="2" id="KW-1185">Reference proteome</keyword>
<reference evidence="2" key="1">
    <citation type="journal article" date="2019" name="Int. J. Syst. Evol. Microbiol.">
        <title>The Global Catalogue of Microorganisms (GCM) 10K type strain sequencing project: providing services to taxonomists for standard genome sequencing and annotation.</title>
        <authorList>
            <consortium name="The Broad Institute Genomics Platform"/>
            <consortium name="The Broad Institute Genome Sequencing Center for Infectious Disease"/>
            <person name="Wu L."/>
            <person name="Ma J."/>
        </authorList>
    </citation>
    <scope>NUCLEOTIDE SEQUENCE [LARGE SCALE GENOMIC DNA]</scope>
    <source>
        <strain evidence="2">CGMCC 1.19062</strain>
    </source>
</reference>
<dbReference type="NCBIfam" id="TIGR03359">
    <property type="entry name" value="VI_chp_6"/>
    <property type="match status" value="1"/>
</dbReference>